<protein>
    <submittedName>
        <fullName evidence="9">Electron transport complex subunit RnfC</fullName>
    </submittedName>
</protein>
<keyword evidence="5" id="KW-0249">Electron transport</keyword>
<keyword evidence="4" id="KW-0677">Repeat</keyword>
<dbReference type="Pfam" id="PF13375">
    <property type="entry name" value="RnfC_N"/>
    <property type="match status" value="1"/>
</dbReference>
<dbReference type="InterPro" id="IPR017896">
    <property type="entry name" value="4Fe4S_Fe-S-bd"/>
</dbReference>
<dbReference type="InterPro" id="IPR010208">
    <property type="entry name" value="Ion_transpt_RnfC/RsxC"/>
</dbReference>
<dbReference type="GO" id="GO:0051539">
    <property type="term" value="F:4 iron, 4 sulfur cluster binding"/>
    <property type="evidence" value="ECO:0007669"/>
    <property type="project" value="UniProtKB-KW"/>
</dbReference>
<proteinExistence type="inferred from homology"/>
<dbReference type="Pfam" id="PF13237">
    <property type="entry name" value="Fer4_10"/>
    <property type="match status" value="1"/>
</dbReference>
<dbReference type="HAMAP" id="MF_00461">
    <property type="entry name" value="RsxC_RnfC"/>
    <property type="match status" value="1"/>
</dbReference>
<gene>
    <name evidence="9" type="primary">rnfC_13</name>
    <name evidence="9" type="ORF">SDC9_102979</name>
</gene>
<dbReference type="GO" id="GO:0016020">
    <property type="term" value="C:membrane"/>
    <property type="evidence" value="ECO:0007669"/>
    <property type="project" value="InterPro"/>
</dbReference>
<dbReference type="Gene3D" id="3.40.50.11540">
    <property type="entry name" value="NADH-ubiquinone oxidoreductase 51kDa subunit"/>
    <property type="match status" value="1"/>
</dbReference>
<dbReference type="PROSITE" id="PS00198">
    <property type="entry name" value="4FE4S_FER_1"/>
    <property type="match status" value="2"/>
</dbReference>
<evidence type="ECO:0000256" key="3">
    <source>
        <dbReference type="ARBA" id="ARBA00022723"/>
    </source>
</evidence>
<dbReference type="Gene3D" id="3.30.70.20">
    <property type="match status" value="1"/>
</dbReference>
<keyword evidence="1" id="KW-0813">Transport</keyword>
<dbReference type="Pfam" id="PF10531">
    <property type="entry name" value="SLBB"/>
    <property type="match status" value="1"/>
</dbReference>
<evidence type="ECO:0000259" key="8">
    <source>
        <dbReference type="PROSITE" id="PS51379"/>
    </source>
</evidence>
<evidence type="ECO:0000256" key="4">
    <source>
        <dbReference type="ARBA" id="ARBA00022737"/>
    </source>
</evidence>
<keyword evidence="7" id="KW-0411">Iron-sulfur</keyword>
<reference evidence="9" key="1">
    <citation type="submission" date="2019-08" db="EMBL/GenBank/DDBJ databases">
        <authorList>
            <person name="Kucharzyk K."/>
            <person name="Murdoch R.W."/>
            <person name="Higgins S."/>
            <person name="Loffler F."/>
        </authorList>
    </citation>
    <scope>NUCLEOTIDE SEQUENCE</scope>
</reference>
<dbReference type="GO" id="GO:0009055">
    <property type="term" value="F:electron transfer activity"/>
    <property type="evidence" value="ECO:0007669"/>
    <property type="project" value="InterPro"/>
</dbReference>
<keyword evidence="2" id="KW-0004">4Fe-4S</keyword>
<dbReference type="PANTHER" id="PTHR43034:SF2">
    <property type="entry name" value="ION-TRANSLOCATING OXIDOREDUCTASE COMPLEX SUBUNIT C"/>
    <property type="match status" value="1"/>
</dbReference>
<feature type="domain" description="4Fe-4S ferredoxin-type" evidence="8">
    <location>
        <begin position="356"/>
        <end position="387"/>
    </location>
</feature>
<name>A0A645ASX2_9ZZZZ</name>
<dbReference type="InterPro" id="IPR011538">
    <property type="entry name" value="Nuo51_FMN-bd"/>
</dbReference>
<dbReference type="InterPro" id="IPR017900">
    <property type="entry name" value="4Fe4S_Fe_S_CS"/>
</dbReference>
<dbReference type="PROSITE" id="PS51379">
    <property type="entry name" value="4FE4S_FER_2"/>
    <property type="match status" value="1"/>
</dbReference>
<dbReference type="Gene3D" id="3.10.20.600">
    <property type="match status" value="1"/>
</dbReference>
<sequence length="458" mass="48453">MAQAFFGGVHPHDMKAATNEKAIEQLAPPAEVVIPMSMHFGAPCTPIVKVGDHVKVGQKIGEFRGLGAPIHASVSGTVKAVEPRPYSMGGNMMSVVIENDMRDELSEEVKAPANPDALTVEEMVEIVKNAGIVGMGGATFPTHVKISGGIGKVDTVIINGAECEPYITGDHRTMLERPEEIIGGAIYLAKMFGVDKVVIGVEDNKRNGIDSMNKVISEKHAPVVVEPLRARYPQGGEKQLCQAITGKQVPPGGLPSAIGCAVFNINTTCAIYRAITEGMPVVRKLVTVSGSGVIDPKNLECPIGTPVANLLDACGGVKDGTYKLIAGGPMMGMAQYTADIPVAKGTGAVLAFCEDEEQTVENPQCIRCGKCVSACPVHLEPLFMYQYASKGMVDELNASNIMDCMECGACSYICPARMHLTHMFKTAKQLVKDKAAADKAAAEKAAAQADAKDKKKEA</sequence>
<dbReference type="SUPFAM" id="SSF142019">
    <property type="entry name" value="Nqo1 FMN-binding domain-like"/>
    <property type="match status" value="1"/>
</dbReference>
<dbReference type="Pfam" id="PF01512">
    <property type="entry name" value="Complex1_51K"/>
    <property type="match status" value="1"/>
</dbReference>
<evidence type="ECO:0000313" key="9">
    <source>
        <dbReference type="EMBL" id="MPM56177.1"/>
    </source>
</evidence>
<dbReference type="PANTHER" id="PTHR43034">
    <property type="entry name" value="ION-TRANSLOCATING OXIDOREDUCTASE COMPLEX SUBUNIT C"/>
    <property type="match status" value="1"/>
</dbReference>
<dbReference type="AlphaFoldDB" id="A0A645ASX2"/>
<evidence type="ECO:0000256" key="7">
    <source>
        <dbReference type="ARBA" id="ARBA00023014"/>
    </source>
</evidence>
<keyword evidence="3" id="KW-0479">Metal-binding</keyword>
<dbReference type="EMBL" id="VSSQ01015627">
    <property type="protein sequence ID" value="MPM56177.1"/>
    <property type="molecule type" value="Genomic_DNA"/>
</dbReference>
<dbReference type="GO" id="GO:0046872">
    <property type="term" value="F:metal ion binding"/>
    <property type="evidence" value="ECO:0007669"/>
    <property type="project" value="UniProtKB-KW"/>
</dbReference>
<dbReference type="NCBIfam" id="NF003454">
    <property type="entry name" value="PRK05035.1"/>
    <property type="match status" value="1"/>
</dbReference>
<keyword evidence="6" id="KW-0408">Iron</keyword>
<accession>A0A645ASX2</accession>
<organism evidence="9">
    <name type="scientific">bioreactor metagenome</name>
    <dbReference type="NCBI Taxonomy" id="1076179"/>
    <lineage>
        <taxon>unclassified sequences</taxon>
        <taxon>metagenomes</taxon>
        <taxon>ecological metagenomes</taxon>
    </lineage>
</organism>
<evidence type="ECO:0000256" key="6">
    <source>
        <dbReference type="ARBA" id="ARBA00023004"/>
    </source>
</evidence>
<dbReference type="NCBIfam" id="TIGR01945">
    <property type="entry name" value="rnfC"/>
    <property type="match status" value="1"/>
</dbReference>
<dbReference type="SUPFAM" id="SSF46548">
    <property type="entry name" value="alpha-helical ferredoxin"/>
    <property type="match status" value="1"/>
</dbReference>
<evidence type="ECO:0000256" key="2">
    <source>
        <dbReference type="ARBA" id="ARBA00022485"/>
    </source>
</evidence>
<evidence type="ECO:0000256" key="1">
    <source>
        <dbReference type="ARBA" id="ARBA00022448"/>
    </source>
</evidence>
<dbReference type="InterPro" id="IPR019554">
    <property type="entry name" value="Soluble_ligand-bd"/>
</dbReference>
<dbReference type="InterPro" id="IPR037225">
    <property type="entry name" value="Nuo51_FMN-bd_sf"/>
</dbReference>
<dbReference type="InterPro" id="IPR026902">
    <property type="entry name" value="RnfC_N"/>
</dbReference>
<evidence type="ECO:0000256" key="5">
    <source>
        <dbReference type="ARBA" id="ARBA00022982"/>
    </source>
</evidence>
<comment type="caution">
    <text evidence="9">The sequence shown here is derived from an EMBL/GenBank/DDBJ whole genome shotgun (WGS) entry which is preliminary data.</text>
</comment>